<dbReference type="HOGENOM" id="CLU_064886_2_0_6"/>
<dbReference type="STRING" id="80854.MVIS_2274"/>
<keyword evidence="5" id="KW-0819">tRNA processing</keyword>
<dbReference type="Gene3D" id="3.30.420.40">
    <property type="match status" value="2"/>
</dbReference>
<dbReference type="GO" id="GO:0005829">
    <property type="term" value="C:cytosol"/>
    <property type="evidence" value="ECO:0007669"/>
    <property type="project" value="TreeGrafter"/>
</dbReference>
<dbReference type="PANTHER" id="PTHR11735:SF11">
    <property type="entry name" value="TRNA THREONYLCARBAMOYLADENOSINE BIOSYNTHESIS PROTEIN TSAB"/>
    <property type="match status" value="1"/>
</dbReference>
<evidence type="ECO:0000256" key="2">
    <source>
        <dbReference type="ARBA" id="ARBA00010493"/>
    </source>
</evidence>
<evidence type="ECO:0000313" key="7">
    <source>
        <dbReference type="EMBL" id="SGZ12744.1"/>
    </source>
</evidence>
<evidence type="ECO:0000256" key="1">
    <source>
        <dbReference type="ARBA" id="ARBA00004496"/>
    </source>
</evidence>
<dbReference type="CDD" id="cd24032">
    <property type="entry name" value="ASKHA_NBD_TsaB"/>
    <property type="match status" value="1"/>
</dbReference>
<sequence>MSNILALDTSTENCSAALSINGQVLVRELESPREHTKRILPMVDSLLTEAGIKLNDLDALAFGRGPGSFTGVRIGTGIAQGLAFGADLPMLPISTLAAMAQGAHRLHNVTDVLPAIDARMGEIYFAHYKLNEVGVMTLVDKEIVITPDQLLADFNKSETAFHTLGTGWSTYAEQLADLKVAQLTVCEDIQFPSALDMLAIAAAEFELGHAVAVEDAMPVYVRDTVTWKKLPGRE</sequence>
<dbReference type="AlphaFoldDB" id="A0A090IGW4"/>
<accession>A0A090IGW4</accession>
<dbReference type="FunFam" id="3.30.420.40:FF:000097">
    <property type="entry name" value="tRNA threonylcarbamoyladenosine biosynthesis protein TsaB"/>
    <property type="match status" value="1"/>
</dbReference>
<dbReference type="InterPro" id="IPR000905">
    <property type="entry name" value="Gcp-like_dom"/>
</dbReference>
<organism evidence="7 8">
    <name type="scientific">Moritella viscosa</name>
    <dbReference type="NCBI Taxonomy" id="80854"/>
    <lineage>
        <taxon>Bacteria</taxon>
        <taxon>Pseudomonadati</taxon>
        <taxon>Pseudomonadota</taxon>
        <taxon>Gammaproteobacteria</taxon>
        <taxon>Alteromonadales</taxon>
        <taxon>Moritellaceae</taxon>
        <taxon>Moritella</taxon>
    </lineage>
</organism>
<evidence type="ECO:0000256" key="5">
    <source>
        <dbReference type="ARBA" id="ARBA00022694"/>
    </source>
</evidence>
<evidence type="ECO:0000256" key="3">
    <source>
        <dbReference type="ARBA" id="ARBA00019012"/>
    </source>
</evidence>
<dbReference type="Pfam" id="PF00814">
    <property type="entry name" value="TsaD"/>
    <property type="match status" value="1"/>
</dbReference>
<keyword evidence="4" id="KW-0963">Cytoplasm</keyword>
<evidence type="ECO:0000313" key="8">
    <source>
        <dbReference type="Proteomes" id="UP000183794"/>
    </source>
</evidence>
<dbReference type="PANTHER" id="PTHR11735">
    <property type="entry name" value="TRNA N6-ADENOSINE THREONYLCARBAMOYLTRANSFERASE"/>
    <property type="match status" value="1"/>
</dbReference>
<dbReference type="Proteomes" id="UP000183794">
    <property type="component" value="Unassembled WGS sequence"/>
</dbReference>
<dbReference type="RefSeq" id="WP_045110470.1">
    <property type="nucleotide sequence ID" value="NZ_CAWRBC010000118.1"/>
</dbReference>
<dbReference type="SUPFAM" id="SSF53067">
    <property type="entry name" value="Actin-like ATPase domain"/>
    <property type="match status" value="2"/>
</dbReference>
<dbReference type="KEGG" id="mvs:MVIS_2274"/>
<dbReference type="InterPro" id="IPR043129">
    <property type="entry name" value="ATPase_NBD"/>
</dbReference>
<dbReference type="InterPro" id="IPR022496">
    <property type="entry name" value="T6A_TsaB"/>
</dbReference>
<proteinExistence type="inferred from homology"/>
<protein>
    <recommendedName>
        <fullName evidence="3">tRNA threonylcarbamoyladenosine biosynthesis protein TsaB</fullName>
    </recommendedName>
    <alternativeName>
        <fullName evidence="6">t(6)A37 threonylcarbamoyladenosine biosynthesis protein TsaB</fullName>
    </alternativeName>
</protein>
<dbReference type="EMBL" id="FPLD01000102">
    <property type="protein sequence ID" value="SGZ12744.1"/>
    <property type="molecule type" value="Genomic_DNA"/>
</dbReference>
<name>A0A090IGW4_9GAMM</name>
<reference evidence="7 8" key="1">
    <citation type="submission" date="2016-11" db="EMBL/GenBank/DDBJ databases">
        <authorList>
            <person name="Jaros S."/>
            <person name="Januszkiewicz K."/>
            <person name="Wedrychowicz H."/>
        </authorList>
    </citation>
    <scope>NUCLEOTIDE SEQUENCE [LARGE SCALE GENOMIC DNA]</scope>
    <source>
        <strain evidence="7">NVI 5450</strain>
    </source>
</reference>
<dbReference type="OrthoDB" id="9809995at2"/>
<comment type="subcellular location">
    <subcellularLocation>
        <location evidence="1">Cytoplasm</location>
    </subcellularLocation>
</comment>
<dbReference type="PATRIC" id="fig|80854.5.peg.2425"/>
<evidence type="ECO:0000256" key="4">
    <source>
        <dbReference type="ARBA" id="ARBA00022490"/>
    </source>
</evidence>
<dbReference type="GO" id="GO:0002949">
    <property type="term" value="P:tRNA threonylcarbamoyladenosine modification"/>
    <property type="evidence" value="ECO:0007669"/>
    <property type="project" value="InterPro"/>
</dbReference>
<dbReference type="NCBIfam" id="TIGR03725">
    <property type="entry name" value="T6A_YeaZ"/>
    <property type="match status" value="1"/>
</dbReference>
<gene>
    <name evidence="7" type="ORF">NVI5450_3878</name>
</gene>
<evidence type="ECO:0000256" key="6">
    <source>
        <dbReference type="ARBA" id="ARBA00032446"/>
    </source>
</evidence>
<comment type="similarity">
    <text evidence="2">Belongs to the KAE1 / TsaD family. TsaB subfamily.</text>
</comment>